<protein>
    <recommendedName>
        <fullName evidence="4">Homeobox domain-containing protein</fullName>
    </recommendedName>
</protein>
<feature type="compositionally biased region" description="Low complexity" evidence="1">
    <location>
        <begin position="101"/>
        <end position="111"/>
    </location>
</feature>
<dbReference type="Gene3D" id="1.10.10.60">
    <property type="entry name" value="Homeodomain-like"/>
    <property type="match status" value="1"/>
</dbReference>
<evidence type="ECO:0000313" key="3">
    <source>
        <dbReference type="Proteomes" id="UP000636709"/>
    </source>
</evidence>
<dbReference type="GO" id="GO:0000976">
    <property type="term" value="F:transcription cis-regulatory region binding"/>
    <property type="evidence" value="ECO:0007669"/>
    <property type="project" value="TreeGrafter"/>
</dbReference>
<dbReference type="PANTHER" id="PTHR31948">
    <property type="entry name" value="ZINC-FINGER HOMEODOMAIN PROTEIN 2"/>
    <property type="match status" value="1"/>
</dbReference>
<gene>
    <name evidence="2" type="ORF">HU200_004516</name>
</gene>
<sequence length="269" mass="28462">MAGDSACGVAQLGKRSSEWTATQRRHARALKLQPAQAPAVAPHVMRDTDTPVLRREKTPPEDCAPAAYEDETETESETETDEESDDGSDSEEDRPFSPAMASGALTTTPAAAPRPPAPSLGAVPAASAAAAAAAAMAAMARKRAHRTRFSSEQKQRMQALSERLGWRLPRLDEAVVEETCREIGVTKAVFKVWMYNNRHKFIGGHISRRSRRGASAANGAGAAAILPSPPAAVVRHPSHAATIGYFRVKPATATSMASGGSPQSSLVKT</sequence>
<dbReference type="OrthoDB" id="1929626at2759"/>
<dbReference type="NCBIfam" id="TIGR01565">
    <property type="entry name" value="homeo_ZF_HD"/>
    <property type="match status" value="1"/>
</dbReference>
<feature type="region of interest" description="Disordered" evidence="1">
    <location>
        <begin position="1"/>
        <end position="122"/>
    </location>
</feature>
<feature type="compositionally biased region" description="Acidic residues" evidence="1">
    <location>
        <begin position="68"/>
        <end position="92"/>
    </location>
</feature>
<dbReference type="SUPFAM" id="SSF46689">
    <property type="entry name" value="Homeodomain-like"/>
    <property type="match status" value="1"/>
</dbReference>
<name>A0A835KTR1_9POAL</name>
<dbReference type="GO" id="GO:0003700">
    <property type="term" value="F:DNA-binding transcription factor activity"/>
    <property type="evidence" value="ECO:0007669"/>
    <property type="project" value="TreeGrafter"/>
</dbReference>
<dbReference type="AlphaFoldDB" id="A0A835KTR1"/>
<evidence type="ECO:0000313" key="2">
    <source>
        <dbReference type="EMBL" id="KAF8775531.1"/>
    </source>
</evidence>
<dbReference type="GO" id="GO:0050793">
    <property type="term" value="P:regulation of developmental process"/>
    <property type="evidence" value="ECO:0007669"/>
    <property type="project" value="TreeGrafter"/>
</dbReference>
<dbReference type="Proteomes" id="UP000636709">
    <property type="component" value="Unassembled WGS sequence"/>
</dbReference>
<organism evidence="2 3">
    <name type="scientific">Digitaria exilis</name>
    <dbReference type="NCBI Taxonomy" id="1010633"/>
    <lineage>
        <taxon>Eukaryota</taxon>
        <taxon>Viridiplantae</taxon>
        <taxon>Streptophyta</taxon>
        <taxon>Embryophyta</taxon>
        <taxon>Tracheophyta</taxon>
        <taxon>Spermatophyta</taxon>
        <taxon>Magnoliopsida</taxon>
        <taxon>Liliopsida</taxon>
        <taxon>Poales</taxon>
        <taxon>Poaceae</taxon>
        <taxon>PACMAD clade</taxon>
        <taxon>Panicoideae</taxon>
        <taxon>Panicodae</taxon>
        <taxon>Paniceae</taxon>
        <taxon>Anthephorinae</taxon>
        <taxon>Digitaria</taxon>
    </lineage>
</organism>
<dbReference type="PANTHER" id="PTHR31948:SF72">
    <property type="entry name" value="ZINC-FINGER HOMEODOMAIN PROTEIN 10"/>
    <property type="match status" value="1"/>
</dbReference>
<dbReference type="InterPro" id="IPR006455">
    <property type="entry name" value="Homeodomain_ZF_HD"/>
</dbReference>
<reference evidence="2" key="1">
    <citation type="submission" date="2020-07" db="EMBL/GenBank/DDBJ databases">
        <title>Genome sequence and genetic diversity analysis of an under-domesticated orphan crop, white fonio (Digitaria exilis).</title>
        <authorList>
            <person name="Bennetzen J.L."/>
            <person name="Chen S."/>
            <person name="Ma X."/>
            <person name="Wang X."/>
            <person name="Yssel A.E.J."/>
            <person name="Chaluvadi S.R."/>
            <person name="Johnson M."/>
            <person name="Gangashetty P."/>
            <person name="Hamidou F."/>
            <person name="Sanogo M.D."/>
            <person name="Zwaenepoel A."/>
            <person name="Wallace J."/>
            <person name="Van De Peer Y."/>
            <person name="Van Deynze A."/>
        </authorList>
    </citation>
    <scope>NUCLEOTIDE SEQUENCE</scope>
    <source>
        <tissue evidence="2">Leaves</tissue>
    </source>
</reference>
<dbReference type="InterPro" id="IPR009057">
    <property type="entry name" value="Homeodomain-like_sf"/>
</dbReference>
<comment type="caution">
    <text evidence="2">The sequence shown here is derived from an EMBL/GenBank/DDBJ whole genome shotgun (WGS) entry which is preliminary data.</text>
</comment>
<keyword evidence="3" id="KW-1185">Reference proteome</keyword>
<feature type="compositionally biased region" description="Low complexity" evidence="1">
    <location>
        <begin position="30"/>
        <end position="42"/>
    </location>
</feature>
<dbReference type="EMBL" id="JACEFO010000316">
    <property type="protein sequence ID" value="KAF8775531.1"/>
    <property type="molecule type" value="Genomic_DNA"/>
</dbReference>
<dbReference type="GO" id="GO:0005634">
    <property type="term" value="C:nucleus"/>
    <property type="evidence" value="ECO:0007669"/>
    <property type="project" value="TreeGrafter"/>
</dbReference>
<evidence type="ECO:0000256" key="1">
    <source>
        <dbReference type="SAM" id="MobiDB-lite"/>
    </source>
</evidence>
<evidence type="ECO:0008006" key="4">
    <source>
        <dbReference type="Google" id="ProtNLM"/>
    </source>
</evidence>
<feature type="compositionally biased region" description="Basic and acidic residues" evidence="1">
    <location>
        <begin position="44"/>
        <end position="60"/>
    </location>
</feature>
<accession>A0A835KTR1</accession>
<proteinExistence type="predicted"/>
<dbReference type="Gramene" id="Dexi6B01G0012850.1">
    <property type="protein sequence ID" value="Dexi6B01G0012850.1:cds"/>
    <property type="gene ID" value="Dexi6B01G0012850"/>
</dbReference>